<gene>
    <name evidence="2" type="ORF">GPAL_1338</name>
</gene>
<feature type="transmembrane region" description="Helical" evidence="1">
    <location>
        <begin position="20"/>
        <end position="44"/>
    </location>
</feature>
<comment type="caution">
    <text evidence="2">The sequence shown here is derived from an EMBL/GenBank/DDBJ whole genome shotgun (WGS) entry which is preliminary data.</text>
</comment>
<evidence type="ECO:0000313" key="3">
    <source>
        <dbReference type="Proteomes" id="UP000006251"/>
    </source>
</evidence>
<dbReference type="EMBL" id="BAEQ01000023">
    <property type="protein sequence ID" value="GAC28211.1"/>
    <property type="molecule type" value="Genomic_DNA"/>
</dbReference>
<evidence type="ECO:0000256" key="1">
    <source>
        <dbReference type="SAM" id="Phobius"/>
    </source>
</evidence>
<keyword evidence="3" id="KW-1185">Reference proteome</keyword>
<dbReference type="AlphaFoldDB" id="K6YW35"/>
<reference evidence="3" key="1">
    <citation type="journal article" date="2014" name="Environ. Microbiol.">
        <title>Comparative genomics of the marine bacterial genus Glaciecola reveals the high degree of genomic diversity and genomic characteristic for cold adaptation.</title>
        <authorList>
            <person name="Qin Q.L."/>
            <person name="Xie B.B."/>
            <person name="Yu Y."/>
            <person name="Shu Y.L."/>
            <person name="Rong J.C."/>
            <person name="Zhang Y.J."/>
            <person name="Zhao D.L."/>
            <person name="Chen X.L."/>
            <person name="Zhang X.Y."/>
            <person name="Chen B."/>
            <person name="Zhou B.C."/>
            <person name="Zhang Y.Z."/>
        </authorList>
    </citation>
    <scope>NUCLEOTIDE SEQUENCE [LARGE SCALE GENOMIC DNA]</scope>
    <source>
        <strain evidence="3">ACAM 615</strain>
    </source>
</reference>
<sequence length="104" mass="10910">MKLYPYSKIKTKNLGGLLIVSRVLGVLSYLLAISAICIGFYLTFAGPGGTTELGNGATMTIQRNSGPALMISVWGVVSSICILVFSGLCAAVVSCENKFTTVVE</sequence>
<protein>
    <submittedName>
        <fullName evidence="2">Uncharacterized protein</fullName>
    </submittedName>
</protein>
<evidence type="ECO:0000313" key="2">
    <source>
        <dbReference type="EMBL" id="GAC28211.1"/>
    </source>
</evidence>
<dbReference type="RefSeq" id="WP_006010224.1">
    <property type="nucleotide sequence ID" value="NZ_BAEQ01000023.1"/>
</dbReference>
<keyword evidence="1" id="KW-1133">Transmembrane helix</keyword>
<feature type="transmembrane region" description="Helical" evidence="1">
    <location>
        <begin position="68"/>
        <end position="93"/>
    </location>
</feature>
<dbReference type="OrthoDB" id="6388838at2"/>
<dbReference type="Proteomes" id="UP000006251">
    <property type="component" value="Unassembled WGS sequence"/>
</dbReference>
<keyword evidence="1" id="KW-0472">Membrane</keyword>
<accession>K6YW35</accession>
<proteinExistence type="predicted"/>
<organism evidence="2 3">
    <name type="scientific">Brumicola pallidula DSM 14239 = ACAM 615</name>
    <dbReference type="NCBI Taxonomy" id="1121922"/>
    <lineage>
        <taxon>Bacteria</taxon>
        <taxon>Pseudomonadati</taxon>
        <taxon>Pseudomonadota</taxon>
        <taxon>Gammaproteobacteria</taxon>
        <taxon>Alteromonadales</taxon>
        <taxon>Alteromonadaceae</taxon>
        <taxon>Brumicola</taxon>
    </lineage>
</organism>
<keyword evidence="1" id="KW-0812">Transmembrane</keyword>
<dbReference type="STRING" id="1121922.GCA_000428905_00650"/>
<name>K6YW35_9ALTE</name>